<dbReference type="AlphaFoldDB" id="A0A2H3J7A8"/>
<dbReference type="PANTHER" id="PTHR13251">
    <property type="entry name" value="EPILEPSY HOLOPROSENCEPHALY CANDIDATE 1/TMEM1"/>
    <property type="match status" value="1"/>
</dbReference>
<dbReference type="STRING" id="742152.A0A2H3J7A8"/>
<dbReference type="Proteomes" id="UP000218811">
    <property type="component" value="Unassembled WGS sequence"/>
</dbReference>
<dbReference type="Pfam" id="PF23274">
    <property type="entry name" value="DUF7077"/>
    <property type="match status" value="1"/>
</dbReference>
<evidence type="ECO:0000256" key="3">
    <source>
        <dbReference type="ARBA" id="ARBA00023034"/>
    </source>
</evidence>
<evidence type="ECO:0000259" key="4">
    <source>
        <dbReference type="Pfam" id="PF12584"/>
    </source>
</evidence>
<evidence type="ECO:0000313" key="7">
    <source>
        <dbReference type="EMBL" id="PCH38130.1"/>
    </source>
</evidence>
<reference evidence="7 8" key="1">
    <citation type="journal article" date="2012" name="Science">
        <title>The Paleozoic origin of enzymatic lignin decomposition reconstructed from 31 fungal genomes.</title>
        <authorList>
            <person name="Floudas D."/>
            <person name="Binder M."/>
            <person name="Riley R."/>
            <person name="Barry K."/>
            <person name="Blanchette R.A."/>
            <person name="Henrissat B."/>
            <person name="Martinez A.T."/>
            <person name="Otillar R."/>
            <person name="Spatafora J.W."/>
            <person name="Yadav J.S."/>
            <person name="Aerts A."/>
            <person name="Benoit I."/>
            <person name="Boyd A."/>
            <person name="Carlson A."/>
            <person name="Copeland A."/>
            <person name="Coutinho P.M."/>
            <person name="de Vries R.P."/>
            <person name="Ferreira P."/>
            <person name="Findley K."/>
            <person name="Foster B."/>
            <person name="Gaskell J."/>
            <person name="Glotzer D."/>
            <person name="Gorecki P."/>
            <person name="Heitman J."/>
            <person name="Hesse C."/>
            <person name="Hori C."/>
            <person name="Igarashi K."/>
            <person name="Jurgens J.A."/>
            <person name="Kallen N."/>
            <person name="Kersten P."/>
            <person name="Kohler A."/>
            <person name="Kuees U."/>
            <person name="Kumar T.K.A."/>
            <person name="Kuo A."/>
            <person name="LaButti K."/>
            <person name="Larrondo L.F."/>
            <person name="Lindquist E."/>
            <person name="Ling A."/>
            <person name="Lombard V."/>
            <person name="Lucas S."/>
            <person name="Lundell T."/>
            <person name="Martin R."/>
            <person name="McLaughlin D.J."/>
            <person name="Morgenstern I."/>
            <person name="Morin E."/>
            <person name="Murat C."/>
            <person name="Nagy L.G."/>
            <person name="Nolan M."/>
            <person name="Ohm R.A."/>
            <person name="Patyshakuliyeva A."/>
            <person name="Rokas A."/>
            <person name="Ruiz-Duenas F.J."/>
            <person name="Sabat G."/>
            <person name="Salamov A."/>
            <person name="Samejima M."/>
            <person name="Schmutz J."/>
            <person name="Slot J.C."/>
            <person name="St John F."/>
            <person name="Stenlid J."/>
            <person name="Sun H."/>
            <person name="Sun S."/>
            <person name="Syed K."/>
            <person name="Tsang A."/>
            <person name="Wiebenga A."/>
            <person name="Young D."/>
            <person name="Pisabarro A."/>
            <person name="Eastwood D.C."/>
            <person name="Martin F."/>
            <person name="Cullen D."/>
            <person name="Grigoriev I.V."/>
            <person name="Hibbett D.S."/>
        </authorList>
    </citation>
    <scope>NUCLEOTIDE SEQUENCE [LARGE SCALE GENOMIC DNA]</scope>
    <source>
        <strain evidence="7 8">MD-104</strain>
    </source>
</reference>
<dbReference type="InterPro" id="IPR022233">
    <property type="entry name" value="TRAPPC10/Trs130_C"/>
</dbReference>
<evidence type="ECO:0000256" key="2">
    <source>
        <dbReference type="ARBA" id="ARBA00022448"/>
    </source>
</evidence>
<dbReference type="InterPro" id="IPR055505">
    <property type="entry name" value="DUF7077"/>
</dbReference>
<sequence>MNVNSQRALVTYASSPLFLSTDHWKQVHAALLCQFPLRNLHWKPATRPNIQTIQELSVALVPFESVRDEHTSQIPQTLLERPLLNIYLVVCEDNDIYKNAIKKQIKDWHMSVSQRKNQEWLIVHIVRPDEKTAQGRIFQMKASVLDKIRADFNSDKRDRCVQLVWSPDYENPTAWAEFINKLKDGILSAFDSAFTQREEDVKRSEGQRQMPGWNFCTFFILKESLAISLEGVGLHEDALQQYVELESSFFRVLRDKNLSWFGALIALEPLDDSTSLLSVTKKPYRDLILANSISVFDFRIYLLARQCTLLQKLGLVVEICRRSVSFLGGFGRRLRELEDTLPEFFVESWTYSSALSVVDACDSWTDVSSFSKVALSRFQAVKGELLELAQQQLDIIGVRVGYLPLRPPFSIALPASAHECARRTEDESARKISKAEILQALEDKEAFYDLYVQVTNRAIELYAGAGRRKFALKLHGNLAALDLYVNWKMSWTSLESFMRLQALKIHTSTEKEKDAEWANIVLEFLKAYVEDMGQELLMDVDDHKSYISLLVQSLQAAARELKSDLLHPDHPAISMKIADRTARLAGTHDGSLLDVVVHNRLPCDLPTDEVTLIFVGPEAYQLVFSSESLTAIPPGKTTITVFCPSSAAGTFALQAFQLKVSRLILEWKESTIPAAVKSVKPTNIPVLIKIPKDLQALDVRLRPPQRSRLTVLVELGTPAKILVQLQTGRNDICTVTLKFTSPSGVKFKCDGAALEGKASFAMTADSDAIVLSDIGKELTVTMSLPHSDASSYHTLRINVDVQYITAGQPNIARSLRLPCYVPTSLPVTINVEDFFRGTRLFTRFTLSATSHQHVRIRSAQLLPSGRDGDRIKITSCQPPKPSIVNVTPAQPGKFIFQLDSSRGQAREPLKLQIAYRMLREEVEALIDMSVETIVAESPSLRSYRNALVDKIVEALAKDAGWTELYGTTGELHVPKMSGAGGELGEAMHRLEKILRESKSNDRPTEWREIVIPVDVPQMHILAAAGLRILANPFAGELHSGRILPLFAGQPISVLVTVSISFHWTPTEDAQPESYMLRYDIEDMTGEWLISGRKRGDFCAKAHAYALLLQDGTTFETAVTLIALHHGELALPKVGVSALPVPGMQHMGSMQPSCEAYQMHGAEKVLVLPRGGRSTFVVDMGQEV</sequence>
<dbReference type="OMA" id="YEIHANP"/>
<keyword evidence="3" id="KW-0333">Golgi apparatus</keyword>
<evidence type="ECO:0000259" key="6">
    <source>
        <dbReference type="Pfam" id="PF23274"/>
    </source>
</evidence>
<dbReference type="Pfam" id="PF12584">
    <property type="entry name" value="TRAPPC10"/>
    <property type="match status" value="1"/>
</dbReference>
<protein>
    <recommendedName>
        <fullName evidence="9">Trafficking protein particle complex subunit 10</fullName>
    </recommendedName>
</protein>
<dbReference type="OrthoDB" id="10256906at2759"/>
<dbReference type="GO" id="GO:1990071">
    <property type="term" value="C:TRAPPII protein complex"/>
    <property type="evidence" value="ECO:0007669"/>
    <property type="project" value="InterPro"/>
</dbReference>
<feature type="domain" description="DUF7077" evidence="6">
    <location>
        <begin position="696"/>
        <end position="807"/>
    </location>
</feature>
<dbReference type="Pfam" id="PF23036">
    <property type="entry name" value="TRAPPC10_1st"/>
    <property type="match status" value="1"/>
</dbReference>
<keyword evidence="8" id="KW-1185">Reference proteome</keyword>
<proteinExistence type="predicted"/>
<gene>
    <name evidence="7" type="ORF">WOLCODRAFT_64398</name>
</gene>
<evidence type="ECO:0008006" key="9">
    <source>
        <dbReference type="Google" id="ProtNLM"/>
    </source>
</evidence>
<dbReference type="GO" id="GO:0006891">
    <property type="term" value="P:intra-Golgi vesicle-mediated transport"/>
    <property type="evidence" value="ECO:0007669"/>
    <property type="project" value="TreeGrafter"/>
</dbReference>
<accession>A0A2H3J7A8</accession>
<name>A0A2H3J7A8_WOLCO</name>
<keyword evidence="2" id="KW-0813">Transport</keyword>
<dbReference type="PANTHER" id="PTHR13251:SF3">
    <property type="entry name" value="TRAFFICKING PROTEIN PARTICLE COMPLEX SUBUNIT 10"/>
    <property type="match status" value="1"/>
</dbReference>
<dbReference type="GO" id="GO:0005829">
    <property type="term" value="C:cytosol"/>
    <property type="evidence" value="ECO:0007669"/>
    <property type="project" value="GOC"/>
</dbReference>
<feature type="domain" description="TRAPPC10/Trs130 N-terminal" evidence="5">
    <location>
        <begin position="6"/>
        <end position="320"/>
    </location>
</feature>
<comment type="subcellular location">
    <subcellularLocation>
        <location evidence="1">Golgi apparatus</location>
    </subcellularLocation>
</comment>
<evidence type="ECO:0000313" key="8">
    <source>
        <dbReference type="Proteomes" id="UP000218811"/>
    </source>
</evidence>
<dbReference type="EMBL" id="KB467942">
    <property type="protein sequence ID" value="PCH38130.1"/>
    <property type="molecule type" value="Genomic_DNA"/>
</dbReference>
<dbReference type="GO" id="GO:0034498">
    <property type="term" value="P:early endosome to Golgi transport"/>
    <property type="evidence" value="ECO:0007669"/>
    <property type="project" value="TreeGrafter"/>
</dbReference>
<dbReference type="InterPro" id="IPR045126">
    <property type="entry name" value="TRAPPC10/Trs130"/>
</dbReference>
<organism evidence="7 8">
    <name type="scientific">Wolfiporia cocos (strain MD-104)</name>
    <name type="common">Brown rot fungus</name>
    <dbReference type="NCBI Taxonomy" id="742152"/>
    <lineage>
        <taxon>Eukaryota</taxon>
        <taxon>Fungi</taxon>
        <taxon>Dikarya</taxon>
        <taxon>Basidiomycota</taxon>
        <taxon>Agaricomycotina</taxon>
        <taxon>Agaricomycetes</taxon>
        <taxon>Polyporales</taxon>
        <taxon>Phaeolaceae</taxon>
        <taxon>Wolfiporia</taxon>
    </lineage>
</organism>
<evidence type="ECO:0000256" key="1">
    <source>
        <dbReference type="ARBA" id="ARBA00004555"/>
    </source>
</evidence>
<evidence type="ECO:0000259" key="5">
    <source>
        <dbReference type="Pfam" id="PF23036"/>
    </source>
</evidence>
<dbReference type="InterPro" id="IPR056913">
    <property type="entry name" value="TRAPPC10/Trs130_N"/>
</dbReference>
<feature type="domain" description="TRAPPC10/Trs130 C-terminal" evidence="4">
    <location>
        <begin position="1012"/>
        <end position="1167"/>
    </location>
</feature>